<dbReference type="GO" id="GO:0008615">
    <property type="term" value="P:pyridoxine biosynthetic process"/>
    <property type="evidence" value="ECO:0007669"/>
    <property type="project" value="UniProtKB-UniRule"/>
</dbReference>
<sequence length="426" mass="46187">MRIPQWGLLAVALGAVVEMLPQLRGTIAPVPLHAGDEACDAFEDVRRRIGAMTKVYNFSAGPAVLPEAVLQEAAAEMLDYQGCGMSVMEMSHRSSAFKGIIDQAEKDLRDLVGIPENYRVLFLQGGGSTQFAMVPMNLMRGIAVGGADGSVGHADYIVTGTWSKKALAEAQRFGDARCIATSADTNFDRVPDMANIQVNADADYVYICMNETVNGNVLRELPDTQGKPLVADMSSCFLSEPIDVERYGLIFAGAQKNVGPAGVTIVIVREDLIPEGDLPGVPTMMQYRTHADAGSLYNTPPCYAIYICGKVFKWLKSQGGLAGMQKTNQDKAALLYDYLDKSDLFRGFVRPQDRSLMNVTFTAGDELDAAFVAEAKARGFENLKGHRSVGGLRASIYNAMPVEGVQALVEFMREFEAHHSCSSQSI</sequence>
<dbReference type="GO" id="GO:0005737">
    <property type="term" value="C:cytoplasm"/>
    <property type="evidence" value="ECO:0007669"/>
    <property type="project" value="UniProtKB-SubCell"/>
</dbReference>
<dbReference type="NCBIfam" id="NF003764">
    <property type="entry name" value="PRK05355.1"/>
    <property type="match status" value="1"/>
</dbReference>
<proteinExistence type="inferred from homology"/>
<keyword evidence="6 11" id="KW-0808">Transferase</keyword>
<comment type="catalytic activity">
    <reaction evidence="9 11">
        <text>4-(phosphooxy)-L-threonine + 2-oxoglutarate = (R)-3-hydroxy-2-oxo-4-phosphooxybutanoate + L-glutamate</text>
        <dbReference type="Rhea" id="RHEA:16573"/>
        <dbReference type="ChEBI" id="CHEBI:16810"/>
        <dbReference type="ChEBI" id="CHEBI:29985"/>
        <dbReference type="ChEBI" id="CHEBI:58452"/>
        <dbReference type="ChEBI" id="CHEBI:58538"/>
        <dbReference type="EC" id="2.6.1.52"/>
    </reaction>
</comment>
<evidence type="ECO:0000256" key="12">
    <source>
        <dbReference type="RuleBase" id="RU004505"/>
    </source>
</evidence>
<dbReference type="GO" id="GO:0006564">
    <property type="term" value="P:L-serine biosynthetic process"/>
    <property type="evidence" value="ECO:0007669"/>
    <property type="project" value="UniProtKB-UniRule"/>
</dbReference>
<dbReference type="HAMAP" id="MF_00160">
    <property type="entry name" value="SerC_aminotrans_5"/>
    <property type="match status" value="1"/>
</dbReference>
<dbReference type="FunFam" id="3.40.640.10:FF:000010">
    <property type="entry name" value="Phosphoserine aminotransferase"/>
    <property type="match status" value="1"/>
</dbReference>
<evidence type="ECO:0000313" key="14">
    <source>
        <dbReference type="EMBL" id="HJF65895.1"/>
    </source>
</evidence>
<feature type="binding site" evidence="11">
    <location>
        <position position="212"/>
    </location>
    <ligand>
        <name>pyridoxal 5'-phosphate</name>
        <dbReference type="ChEBI" id="CHEBI:597326"/>
    </ligand>
</feature>
<dbReference type="Proteomes" id="UP000786989">
    <property type="component" value="Unassembled WGS sequence"/>
</dbReference>
<keyword evidence="11" id="KW-0963">Cytoplasm</keyword>
<dbReference type="PIRSF" id="PIRSF000525">
    <property type="entry name" value="SerC"/>
    <property type="match status" value="1"/>
</dbReference>
<evidence type="ECO:0000256" key="4">
    <source>
        <dbReference type="ARBA" id="ARBA00022576"/>
    </source>
</evidence>
<dbReference type="InterPro" id="IPR015422">
    <property type="entry name" value="PyrdxlP-dep_Trfase_small"/>
</dbReference>
<dbReference type="FunFam" id="3.90.1150.10:FF:000006">
    <property type="entry name" value="Phosphoserine aminotransferase"/>
    <property type="match status" value="1"/>
</dbReference>
<comment type="pathway">
    <text evidence="11">Cofactor biosynthesis; pyridoxine 5'-phosphate biosynthesis; pyridoxine 5'-phosphate from D-erythrose 4-phosphate: step 3/5.</text>
</comment>
<evidence type="ECO:0000256" key="7">
    <source>
        <dbReference type="ARBA" id="ARBA00022898"/>
    </source>
</evidence>
<dbReference type="GO" id="GO:0004648">
    <property type="term" value="F:O-phospho-L-serine:2-oxoglutarate aminotransferase activity"/>
    <property type="evidence" value="ECO:0007669"/>
    <property type="project" value="UniProtKB-UniRule"/>
</dbReference>
<evidence type="ECO:0000256" key="3">
    <source>
        <dbReference type="ARBA" id="ARBA00006904"/>
    </source>
</evidence>
<comment type="function">
    <text evidence="1 11">Catalyzes the reversible conversion of 3-phosphohydroxypyruvate to phosphoserine and of 3-hydroxy-2-oxo-4-phosphonooxybutanoate to phosphohydroxythreonine.</text>
</comment>
<dbReference type="Gene3D" id="3.90.1150.10">
    <property type="entry name" value="Aspartate Aminotransferase, domain 1"/>
    <property type="match status" value="1"/>
</dbReference>
<feature type="modified residue" description="N6-(pyridoxal phosphate)lysine" evidence="11">
    <location>
        <position position="256"/>
    </location>
</feature>
<keyword evidence="5 11" id="KW-0028">Amino-acid biosynthesis</keyword>
<reference evidence="14" key="1">
    <citation type="journal article" date="2021" name="PeerJ">
        <title>Extensive microbial diversity within the chicken gut microbiome revealed by metagenomics and culture.</title>
        <authorList>
            <person name="Gilroy R."/>
            <person name="Ravi A."/>
            <person name="Getino M."/>
            <person name="Pursley I."/>
            <person name="Horton D.L."/>
            <person name="Alikhan N.F."/>
            <person name="Baker D."/>
            <person name="Gharbi K."/>
            <person name="Hall N."/>
            <person name="Watson M."/>
            <person name="Adriaenssens E.M."/>
            <person name="Foster-Nyarko E."/>
            <person name="Jarju S."/>
            <person name="Secka A."/>
            <person name="Antonio M."/>
            <person name="Oren A."/>
            <person name="Chaudhuri R.R."/>
            <person name="La Ragione R."/>
            <person name="Hildebrand F."/>
            <person name="Pallen M.J."/>
        </authorList>
    </citation>
    <scope>NUCLEOTIDE SEQUENCE</scope>
    <source>
        <strain evidence="14">ChiGjej6B6-11269</strain>
    </source>
</reference>
<keyword evidence="7 11" id="KW-0663">Pyridoxal phosphate</keyword>
<comment type="similarity">
    <text evidence="3 11">Belongs to the class-V pyridoxal-phosphate-dependent aminotransferase family. SerC subfamily.</text>
</comment>
<feature type="binding site" evidence="11">
    <location>
        <position position="162"/>
    </location>
    <ligand>
        <name>pyridoxal 5'-phosphate</name>
        <dbReference type="ChEBI" id="CHEBI:597326"/>
    </ligand>
</feature>
<organism evidence="14 15">
    <name type="scientific">Slackia equolifaciens</name>
    <dbReference type="NCBI Taxonomy" id="498718"/>
    <lineage>
        <taxon>Bacteria</taxon>
        <taxon>Bacillati</taxon>
        <taxon>Actinomycetota</taxon>
        <taxon>Coriobacteriia</taxon>
        <taxon>Eggerthellales</taxon>
        <taxon>Eggerthellaceae</taxon>
        <taxon>Slackia</taxon>
    </lineage>
</organism>
<dbReference type="PROSITE" id="PS00595">
    <property type="entry name" value="AA_TRANSFER_CLASS_5"/>
    <property type="match status" value="1"/>
</dbReference>
<comment type="subcellular location">
    <subcellularLocation>
        <location evidence="11">Cytoplasm</location>
    </subcellularLocation>
</comment>
<gene>
    <name evidence="11 14" type="primary">serC</name>
    <name evidence="14" type="ORF">K8U77_07275</name>
</gene>
<evidence type="ECO:0000313" key="15">
    <source>
        <dbReference type="Proteomes" id="UP000786989"/>
    </source>
</evidence>
<feature type="binding site" evidence="11">
    <location>
        <begin position="127"/>
        <end position="128"/>
    </location>
    <ligand>
        <name>pyridoxal 5'-phosphate</name>
        <dbReference type="ChEBI" id="CHEBI:597326"/>
    </ligand>
</feature>
<dbReference type="EMBL" id="DYWI01000132">
    <property type="protein sequence ID" value="HJF65895.1"/>
    <property type="molecule type" value="Genomic_DNA"/>
</dbReference>
<dbReference type="Pfam" id="PF00266">
    <property type="entry name" value="Aminotran_5"/>
    <property type="match status" value="1"/>
</dbReference>
<evidence type="ECO:0000256" key="9">
    <source>
        <dbReference type="ARBA" id="ARBA00047630"/>
    </source>
</evidence>
<feature type="binding site" evidence="11">
    <location>
        <position position="232"/>
    </location>
    <ligand>
        <name>pyridoxal 5'-phosphate</name>
        <dbReference type="ChEBI" id="CHEBI:597326"/>
    </ligand>
</feature>
<evidence type="ECO:0000256" key="1">
    <source>
        <dbReference type="ARBA" id="ARBA00003483"/>
    </source>
</evidence>
<dbReference type="AlphaFoldDB" id="A0A9D3A1Z1"/>
<dbReference type="EC" id="2.6.1.52" evidence="11"/>
<evidence type="ECO:0000256" key="6">
    <source>
        <dbReference type="ARBA" id="ARBA00022679"/>
    </source>
</evidence>
<evidence type="ECO:0000256" key="10">
    <source>
        <dbReference type="ARBA" id="ARBA00049007"/>
    </source>
</evidence>
<name>A0A9D3A1Z1_9ACTN</name>
<dbReference type="SUPFAM" id="SSF53383">
    <property type="entry name" value="PLP-dependent transferases"/>
    <property type="match status" value="1"/>
</dbReference>
<protein>
    <recommendedName>
        <fullName evidence="11">Phosphoserine aminotransferase</fullName>
        <ecNumber evidence="11">2.6.1.52</ecNumber>
    </recommendedName>
    <alternativeName>
        <fullName evidence="11">Phosphohydroxythreonine aminotransferase</fullName>
        <shortName evidence="11">PSAT</shortName>
    </alternativeName>
</protein>
<keyword evidence="8 11" id="KW-0718">Serine biosynthesis</keyword>
<comment type="subunit">
    <text evidence="11">Homodimer.</text>
</comment>
<comment type="cofactor">
    <cofactor evidence="11">
        <name>pyridoxal 5'-phosphate</name>
        <dbReference type="ChEBI" id="CHEBI:597326"/>
    </cofactor>
    <text evidence="11">Binds 1 pyridoxal phosphate per subunit.</text>
</comment>
<comment type="caution">
    <text evidence="14">The sequence shown here is derived from an EMBL/GenBank/DDBJ whole genome shotgun (WGS) entry which is preliminary data.</text>
</comment>
<evidence type="ECO:0000259" key="13">
    <source>
        <dbReference type="Pfam" id="PF00266"/>
    </source>
</evidence>
<dbReference type="InterPro" id="IPR000192">
    <property type="entry name" value="Aminotrans_V_dom"/>
</dbReference>
<evidence type="ECO:0000256" key="5">
    <source>
        <dbReference type="ARBA" id="ARBA00022605"/>
    </source>
</evidence>
<dbReference type="InterPro" id="IPR015424">
    <property type="entry name" value="PyrdxlP-dep_Trfase"/>
</dbReference>
<dbReference type="PANTHER" id="PTHR43247:SF1">
    <property type="entry name" value="PHOSPHOSERINE AMINOTRANSFERASE"/>
    <property type="match status" value="1"/>
</dbReference>
<dbReference type="InterPro" id="IPR015421">
    <property type="entry name" value="PyrdxlP-dep_Trfase_major"/>
</dbReference>
<dbReference type="Gene3D" id="3.40.640.10">
    <property type="entry name" value="Type I PLP-dependent aspartate aminotransferase-like (Major domain)"/>
    <property type="match status" value="1"/>
</dbReference>
<accession>A0A9D3A1Z1</accession>
<dbReference type="InterPro" id="IPR020578">
    <property type="entry name" value="Aminotrans_V_PyrdxlP_BS"/>
</dbReference>
<dbReference type="CDD" id="cd00611">
    <property type="entry name" value="PSAT_like"/>
    <property type="match status" value="1"/>
</dbReference>
<feature type="binding site" evidence="11">
    <location>
        <position position="93"/>
    </location>
    <ligand>
        <name>L-glutamate</name>
        <dbReference type="ChEBI" id="CHEBI:29985"/>
    </ligand>
</feature>
<reference evidence="14" key="2">
    <citation type="submission" date="2021-09" db="EMBL/GenBank/DDBJ databases">
        <authorList>
            <person name="Gilroy R."/>
        </authorList>
    </citation>
    <scope>NUCLEOTIDE SEQUENCE</scope>
    <source>
        <strain evidence="14">ChiGjej6B6-11269</strain>
    </source>
</reference>
<comment type="catalytic activity">
    <reaction evidence="10 11 12">
        <text>O-phospho-L-serine + 2-oxoglutarate = 3-phosphooxypyruvate + L-glutamate</text>
        <dbReference type="Rhea" id="RHEA:14329"/>
        <dbReference type="ChEBI" id="CHEBI:16810"/>
        <dbReference type="ChEBI" id="CHEBI:18110"/>
        <dbReference type="ChEBI" id="CHEBI:29985"/>
        <dbReference type="ChEBI" id="CHEBI:57524"/>
        <dbReference type="EC" id="2.6.1.52"/>
    </reaction>
</comment>
<dbReference type="GO" id="GO:0030170">
    <property type="term" value="F:pyridoxal phosphate binding"/>
    <property type="evidence" value="ECO:0007669"/>
    <property type="project" value="UniProtKB-UniRule"/>
</dbReference>
<dbReference type="PANTHER" id="PTHR43247">
    <property type="entry name" value="PHOSPHOSERINE AMINOTRANSFERASE"/>
    <property type="match status" value="1"/>
</dbReference>
<feature type="domain" description="Aminotransferase class V" evidence="13">
    <location>
        <begin position="55"/>
        <end position="408"/>
    </location>
</feature>
<evidence type="ECO:0000256" key="11">
    <source>
        <dbReference type="HAMAP-Rule" id="MF_00160"/>
    </source>
</evidence>
<comment type="pathway">
    <text evidence="2 11 12">Amino-acid biosynthesis; L-serine biosynthesis; L-serine from 3-phospho-D-glycerate: step 2/3.</text>
</comment>
<evidence type="ECO:0000256" key="8">
    <source>
        <dbReference type="ARBA" id="ARBA00023299"/>
    </source>
</evidence>
<keyword evidence="4 11" id="KW-0032">Aminotransferase</keyword>
<keyword evidence="11" id="KW-0664">Pyridoxine biosynthesis</keyword>
<evidence type="ECO:0000256" key="2">
    <source>
        <dbReference type="ARBA" id="ARBA00005099"/>
    </source>
</evidence>
<dbReference type="InterPro" id="IPR022278">
    <property type="entry name" value="Pser_aminoTfrase"/>
</dbReference>
<comment type="caution">
    <text evidence="11">Lacks conserved residue(s) required for the propagation of feature annotation.</text>
</comment>
<dbReference type="NCBIfam" id="TIGR01364">
    <property type="entry name" value="serC_1"/>
    <property type="match status" value="1"/>
</dbReference>
<feature type="binding site" evidence="11">
    <location>
        <position position="255"/>
    </location>
    <ligand>
        <name>pyridoxal 5'-phosphate</name>
        <dbReference type="ChEBI" id="CHEBI:597326"/>
    </ligand>
</feature>
<feature type="binding site" evidence="11">
    <location>
        <begin position="298"/>
        <end position="299"/>
    </location>
    <ligand>
        <name>pyridoxal 5'-phosphate</name>
        <dbReference type="ChEBI" id="CHEBI:597326"/>
    </ligand>
</feature>